<dbReference type="AlphaFoldDB" id="K7E9D4"/>
<reference evidence="3 4" key="1">
    <citation type="journal article" date="2008" name="Nature">
        <title>Genome analysis of the platypus reveals unique signatures of evolution.</title>
        <authorList>
            <person name="Warren W.C."/>
            <person name="Hillier L.W."/>
            <person name="Marshall Graves J.A."/>
            <person name="Birney E."/>
            <person name="Ponting C.P."/>
            <person name="Grutzner F."/>
            <person name="Belov K."/>
            <person name="Miller W."/>
            <person name="Clarke L."/>
            <person name="Chinwalla A.T."/>
            <person name="Yang S.P."/>
            <person name="Heger A."/>
            <person name="Locke D.P."/>
            <person name="Miethke P."/>
            <person name="Waters P.D."/>
            <person name="Veyrunes F."/>
            <person name="Fulton L."/>
            <person name="Fulton B."/>
            <person name="Graves T."/>
            <person name="Wallis J."/>
            <person name="Puente X.S."/>
            <person name="Lopez-Otin C."/>
            <person name="Ordonez G.R."/>
            <person name="Eichler E.E."/>
            <person name="Chen L."/>
            <person name="Cheng Z."/>
            <person name="Deakin J.E."/>
            <person name="Alsop A."/>
            <person name="Thompson K."/>
            <person name="Kirby P."/>
            <person name="Papenfuss A.T."/>
            <person name="Wakefield M.J."/>
            <person name="Olender T."/>
            <person name="Lancet D."/>
            <person name="Huttley G.A."/>
            <person name="Smit A.F."/>
            <person name="Pask A."/>
            <person name="Temple-Smith P."/>
            <person name="Batzer M.A."/>
            <person name="Walker J.A."/>
            <person name="Konkel M.K."/>
            <person name="Harris R.S."/>
            <person name="Whittington C.M."/>
            <person name="Wong E.S."/>
            <person name="Gemmell N.J."/>
            <person name="Buschiazzo E."/>
            <person name="Vargas Jentzsch I.M."/>
            <person name="Merkel A."/>
            <person name="Schmitz J."/>
            <person name="Zemann A."/>
            <person name="Churakov G."/>
            <person name="Kriegs J.O."/>
            <person name="Brosius J."/>
            <person name="Murchison E.P."/>
            <person name="Sachidanandam R."/>
            <person name="Smith C."/>
            <person name="Hannon G.J."/>
            <person name="Tsend-Ayush E."/>
            <person name="McMillan D."/>
            <person name="Attenborough R."/>
            <person name="Rens W."/>
            <person name="Ferguson-Smith M."/>
            <person name="Lefevre C.M."/>
            <person name="Sharp J.A."/>
            <person name="Nicholas K.R."/>
            <person name="Ray D.A."/>
            <person name="Kube M."/>
            <person name="Reinhardt R."/>
            <person name="Pringle T.H."/>
            <person name="Taylor J."/>
            <person name="Jones R.C."/>
            <person name="Nixon B."/>
            <person name="Dacheux J.L."/>
            <person name="Niwa H."/>
            <person name="Sekita Y."/>
            <person name="Huang X."/>
            <person name="Stark A."/>
            <person name="Kheradpour P."/>
            <person name="Kellis M."/>
            <person name="Flicek P."/>
            <person name="Chen Y."/>
            <person name="Webber C."/>
            <person name="Hardison R."/>
            <person name="Nelson J."/>
            <person name="Hallsworth-Pepin K."/>
            <person name="Delehaunty K."/>
            <person name="Markovic C."/>
            <person name="Minx P."/>
            <person name="Feng Y."/>
            <person name="Kremitzki C."/>
            <person name="Mitreva M."/>
            <person name="Glasscock J."/>
            <person name="Wylie T."/>
            <person name="Wohldmann P."/>
            <person name="Thiru P."/>
            <person name="Nhan M.N."/>
            <person name="Pohl C.S."/>
            <person name="Smith S.M."/>
            <person name="Hou S."/>
            <person name="Nefedov M."/>
            <person name="de Jong P.J."/>
            <person name="Renfree M.B."/>
            <person name="Mardis E.R."/>
            <person name="Wilson R.K."/>
        </authorList>
    </citation>
    <scope>NUCLEOTIDE SEQUENCE [LARGE SCALE GENOMIC DNA]</scope>
    <source>
        <strain evidence="3 4">Glennie</strain>
    </source>
</reference>
<evidence type="ECO:0008006" key="5">
    <source>
        <dbReference type="Google" id="ProtNLM"/>
    </source>
</evidence>
<evidence type="ECO:0000313" key="3">
    <source>
        <dbReference type="Ensembl" id="ENSOANP00000030141.2"/>
    </source>
</evidence>
<feature type="transmembrane region" description="Helical" evidence="2">
    <location>
        <begin position="121"/>
        <end position="144"/>
    </location>
</feature>
<keyword evidence="2" id="KW-0472">Membrane</keyword>
<dbReference type="GeneTree" id="ENSGT00740000117098"/>
<evidence type="ECO:0000313" key="4">
    <source>
        <dbReference type="Proteomes" id="UP000002279"/>
    </source>
</evidence>
<keyword evidence="4" id="KW-1185">Reference proteome</keyword>
<reference evidence="3" key="3">
    <citation type="submission" date="2025-09" db="UniProtKB">
        <authorList>
            <consortium name="Ensembl"/>
        </authorList>
    </citation>
    <scope>IDENTIFICATION</scope>
    <source>
        <strain evidence="3">Glennie</strain>
    </source>
</reference>
<proteinExistence type="predicted"/>
<name>K7E9D4_ORNAN</name>
<accession>K7E9D4</accession>
<protein>
    <recommendedName>
        <fullName evidence="5">Polypeptide N-acetylgalactosaminyltransferase like 6</fullName>
    </recommendedName>
</protein>
<feature type="region of interest" description="Disordered" evidence="1">
    <location>
        <begin position="1"/>
        <end position="34"/>
    </location>
</feature>
<reference evidence="3" key="2">
    <citation type="submission" date="2025-08" db="UniProtKB">
        <authorList>
            <consortium name="Ensembl"/>
        </authorList>
    </citation>
    <scope>IDENTIFICATION</scope>
    <source>
        <strain evidence="3">Glennie</strain>
    </source>
</reference>
<sequence length="197" mass="22543">EPSRKKRETEKERARERRQWKERDSGVQGGRGQGHLGVEGWERLIDRRSIHTVANNNPARRWGGGLQTPRERCGLVLSRSPKFPAVGGNARTLSRRNSFGPIAFLQPPSRSLAMKRKQKRFLQMTLLFMVALIFLPNIGLWSLYKDKHLVKSTDPGGQQVRRARVDKERGRDGPFLEGEGWPWGCRTRFAVCMMLGP</sequence>
<feature type="compositionally biased region" description="Basic and acidic residues" evidence="1">
    <location>
        <begin position="1"/>
        <end position="25"/>
    </location>
</feature>
<dbReference type="InParanoid" id="K7E9D4"/>
<keyword evidence="2" id="KW-0812">Transmembrane</keyword>
<dbReference type="Proteomes" id="UP000002279">
    <property type="component" value="Chromosome 12"/>
</dbReference>
<dbReference type="HOGENOM" id="CLU_1566520_0_0_1"/>
<dbReference type="Bgee" id="ENSOANG00000029673">
    <property type="expression patterns" value="Expressed in brain and 1 other cell type or tissue"/>
</dbReference>
<dbReference type="Ensembl" id="ENSOANT00000039383.2">
    <property type="protein sequence ID" value="ENSOANP00000030141.2"/>
    <property type="gene ID" value="ENSOANG00000029673.2"/>
</dbReference>
<evidence type="ECO:0000256" key="1">
    <source>
        <dbReference type="SAM" id="MobiDB-lite"/>
    </source>
</evidence>
<keyword evidence="2" id="KW-1133">Transmembrane helix</keyword>
<evidence type="ECO:0000256" key="2">
    <source>
        <dbReference type="SAM" id="Phobius"/>
    </source>
</evidence>
<organism evidence="3 4">
    <name type="scientific">Ornithorhynchus anatinus</name>
    <name type="common">Duckbill platypus</name>
    <dbReference type="NCBI Taxonomy" id="9258"/>
    <lineage>
        <taxon>Eukaryota</taxon>
        <taxon>Metazoa</taxon>
        <taxon>Chordata</taxon>
        <taxon>Craniata</taxon>
        <taxon>Vertebrata</taxon>
        <taxon>Euteleostomi</taxon>
        <taxon>Mammalia</taxon>
        <taxon>Monotremata</taxon>
        <taxon>Ornithorhynchidae</taxon>
        <taxon>Ornithorhynchus</taxon>
    </lineage>
</organism>
<dbReference type="eggNOG" id="ENOG502SWKU">
    <property type="taxonomic scope" value="Eukaryota"/>
</dbReference>